<dbReference type="SUPFAM" id="SSF53850">
    <property type="entry name" value="Periplasmic binding protein-like II"/>
    <property type="match status" value="1"/>
</dbReference>
<dbReference type="InterPro" id="IPR036388">
    <property type="entry name" value="WH-like_DNA-bd_sf"/>
</dbReference>
<dbReference type="Gene3D" id="3.40.190.10">
    <property type="entry name" value="Periplasmic binding protein-like II"/>
    <property type="match status" value="2"/>
</dbReference>
<feature type="domain" description="HTH lysR-type" evidence="5">
    <location>
        <begin position="5"/>
        <end position="63"/>
    </location>
</feature>
<dbReference type="InterPro" id="IPR000847">
    <property type="entry name" value="LysR_HTH_N"/>
</dbReference>
<comment type="caution">
    <text evidence="6">The sequence shown here is derived from an EMBL/GenBank/DDBJ whole genome shotgun (WGS) entry which is preliminary data.</text>
</comment>
<sequence length="320" mass="35278">MPLRITLRQLEYFVAVCDLGSIALAAQKLNVSSPSISTAIAQLEAEFGLKLFVRRHARGLSLSQAGALFRTAAQETLEKAYALGDLANDISGKVRGPLRVGCLLTFAQIVLPRLRRSFVDQYPEVDFHQFERDQSELFELLRAAQVDVVLTYDLNIPSEFSFVPLIDLPPFALFPEDHPLADRDSLSPEELVDYPMVLLDLPMSAEYFLSFFSAAGLTPVIAERTRDMAVMRSLVANGFGYSVANIRPLSDYSPDGSRLRFVPLTGPVRALRLGLLMTEGAEHSRTISAFLAHARDHITPDTRARVVAPAAGQDSTKDSQ</sequence>
<dbReference type="InterPro" id="IPR005119">
    <property type="entry name" value="LysR_subst-bd"/>
</dbReference>
<evidence type="ECO:0000256" key="1">
    <source>
        <dbReference type="ARBA" id="ARBA00009437"/>
    </source>
</evidence>
<evidence type="ECO:0000256" key="4">
    <source>
        <dbReference type="ARBA" id="ARBA00023163"/>
    </source>
</evidence>
<comment type="similarity">
    <text evidence="1">Belongs to the LysR transcriptional regulatory family.</text>
</comment>
<dbReference type="PRINTS" id="PR00039">
    <property type="entry name" value="HTHLYSR"/>
</dbReference>
<dbReference type="Pfam" id="PF00126">
    <property type="entry name" value="HTH_1"/>
    <property type="match status" value="1"/>
</dbReference>
<dbReference type="CDD" id="cd08412">
    <property type="entry name" value="PBP2_PAO1_like"/>
    <property type="match status" value="1"/>
</dbReference>
<dbReference type="InterPro" id="IPR036390">
    <property type="entry name" value="WH_DNA-bd_sf"/>
</dbReference>
<dbReference type="SUPFAM" id="SSF46785">
    <property type="entry name" value="Winged helix' DNA-binding domain"/>
    <property type="match status" value="1"/>
</dbReference>
<name>A0ABT7EYJ5_9RHOB</name>
<evidence type="ECO:0000256" key="3">
    <source>
        <dbReference type="ARBA" id="ARBA00023125"/>
    </source>
</evidence>
<dbReference type="Proteomes" id="UP001243757">
    <property type="component" value="Unassembled WGS sequence"/>
</dbReference>
<dbReference type="PANTHER" id="PTHR30346">
    <property type="entry name" value="TRANSCRIPTIONAL DUAL REGULATOR HCAR-RELATED"/>
    <property type="match status" value="1"/>
</dbReference>
<proteinExistence type="inferred from homology"/>
<organism evidence="6 7">
    <name type="scientific">Pseudodonghicola flavimaris</name>
    <dbReference type="NCBI Taxonomy" id="3050036"/>
    <lineage>
        <taxon>Bacteria</taxon>
        <taxon>Pseudomonadati</taxon>
        <taxon>Pseudomonadota</taxon>
        <taxon>Alphaproteobacteria</taxon>
        <taxon>Rhodobacterales</taxon>
        <taxon>Paracoccaceae</taxon>
        <taxon>Pseudodonghicola</taxon>
    </lineage>
</organism>
<accession>A0ABT7EYJ5</accession>
<dbReference type="EMBL" id="JASNJD010000004">
    <property type="protein sequence ID" value="MDK3017410.1"/>
    <property type="molecule type" value="Genomic_DNA"/>
</dbReference>
<evidence type="ECO:0000313" key="7">
    <source>
        <dbReference type="Proteomes" id="UP001243757"/>
    </source>
</evidence>
<gene>
    <name evidence="6" type="ORF">QO033_06960</name>
</gene>
<evidence type="ECO:0000256" key="2">
    <source>
        <dbReference type="ARBA" id="ARBA00023015"/>
    </source>
</evidence>
<keyword evidence="2" id="KW-0805">Transcription regulation</keyword>
<protein>
    <submittedName>
        <fullName evidence="6">LysR family transcriptional regulator</fullName>
    </submittedName>
</protein>
<keyword evidence="7" id="KW-1185">Reference proteome</keyword>
<dbReference type="PROSITE" id="PS50931">
    <property type="entry name" value="HTH_LYSR"/>
    <property type="match status" value="1"/>
</dbReference>
<dbReference type="Pfam" id="PF03466">
    <property type="entry name" value="LysR_substrate"/>
    <property type="match status" value="1"/>
</dbReference>
<dbReference type="PANTHER" id="PTHR30346:SF0">
    <property type="entry name" value="HCA OPERON TRANSCRIPTIONAL ACTIVATOR HCAR"/>
    <property type="match status" value="1"/>
</dbReference>
<keyword evidence="3" id="KW-0238">DNA-binding</keyword>
<reference evidence="6 7" key="1">
    <citation type="submission" date="2023-05" db="EMBL/GenBank/DDBJ databases">
        <title>Pseudodonghicola sp. nov.</title>
        <authorList>
            <person name="Huang J."/>
        </authorList>
    </citation>
    <scope>NUCLEOTIDE SEQUENCE [LARGE SCALE GENOMIC DNA]</scope>
    <source>
        <strain evidence="6 7">IC7</strain>
    </source>
</reference>
<evidence type="ECO:0000313" key="6">
    <source>
        <dbReference type="EMBL" id="MDK3017410.1"/>
    </source>
</evidence>
<evidence type="ECO:0000259" key="5">
    <source>
        <dbReference type="PROSITE" id="PS50931"/>
    </source>
</evidence>
<dbReference type="Gene3D" id="1.10.10.10">
    <property type="entry name" value="Winged helix-like DNA-binding domain superfamily/Winged helix DNA-binding domain"/>
    <property type="match status" value="1"/>
</dbReference>
<keyword evidence="4" id="KW-0804">Transcription</keyword>